<feature type="compositionally biased region" description="Acidic residues" evidence="1">
    <location>
        <begin position="445"/>
        <end position="454"/>
    </location>
</feature>
<dbReference type="InterPro" id="IPR010770">
    <property type="entry name" value="Ecd"/>
</dbReference>
<dbReference type="PANTHER" id="PTHR13060:SF0">
    <property type="entry name" value="PROTEIN ECDYSONELESS HOMOLOG"/>
    <property type="match status" value="1"/>
</dbReference>
<dbReference type="AlphaFoldDB" id="A0A922M9H1"/>
<accession>A0A922M9H1</accession>
<feature type="compositionally biased region" description="Acidic residues" evidence="1">
    <location>
        <begin position="428"/>
        <end position="437"/>
    </location>
</feature>
<dbReference type="PANTHER" id="PTHR13060">
    <property type="entry name" value="SGT1 PROTEIN HSGT1 SUPPRESSOR OF GCR2"/>
    <property type="match status" value="1"/>
</dbReference>
<proteinExistence type="predicted"/>
<evidence type="ECO:0008006" key="4">
    <source>
        <dbReference type="Google" id="ProtNLM"/>
    </source>
</evidence>
<organism evidence="2 3">
    <name type="scientific">Spodoptera exigua</name>
    <name type="common">Beet armyworm</name>
    <name type="synonym">Noctua fulgens</name>
    <dbReference type="NCBI Taxonomy" id="7107"/>
    <lineage>
        <taxon>Eukaryota</taxon>
        <taxon>Metazoa</taxon>
        <taxon>Ecdysozoa</taxon>
        <taxon>Arthropoda</taxon>
        <taxon>Hexapoda</taxon>
        <taxon>Insecta</taxon>
        <taxon>Pterygota</taxon>
        <taxon>Neoptera</taxon>
        <taxon>Endopterygota</taxon>
        <taxon>Lepidoptera</taxon>
        <taxon>Glossata</taxon>
        <taxon>Ditrysia</taxon>
        <taxon>Noctuoidea</taxon>
        <taxon>Noctuidae</taxon>
        <taxon>Amphipyrinae</taxon>
        <taxon>Spodoptera</taxon>
    </lineage>
</organism>
<protein>
    <recommendedName>
        <fullName evidence="4">Protein ecdysoneless</fullName>
    </recommendedName>
</protein>
<feature type="region of interest" description="Disordered" evidence="1">
    <location>
        <begin position="421"/>
        <end position="454"/>
    </location>
</feature>
<evidence type="ECO:0000313" key="3">
    <source>
        <dbReference type="Proteomes" id="UP000814243"/>
    </source>
</evidence>
<comment type="caution">
    <text evidence="2">The sequence shown here is derived from an EMBL/GenBank/DDBJ whole genome shotgun (WGS) entry which is preliminary data.</text>
</comment>
<dbReference type="GO" id="GO:0005634">
    <property type="term" value="C:nucleus"/>
    <property type="evidence" value="ECO:0007669"/>
    <property type="project" value="TreeGrafter"/>
</dbReference>
<dbReference type="EMBL" id="JACEFF010000710">
    <property type="protein sequence ID" value="KAH9632453.1"/>
    <property type="molecule type" value="Genomic_DNA"/>
</dbReference>
<reference evidence="2" key="1">
    <citation type="journal article" date="2021" name="G3 (Bethesda)">
        <title>Genome and transcriptome analysis of the beet armyworm Spodoptera exigua reveals targets for pest control. .</title>
        <authorList>
            <person name="Simon S."/>
            <person name="Breeschoten T."/>
            <person name="Jansen H.J."/>
            <person name="Dirks R.P."/>
            <person name="Schranz M.E."/>
            <person name="Ros V.I.D."/>
        </authorList>
    </citation>
    <scope>NUCLEOTIDE SEQUENCE</scope>
    <source>
        <strain evidence="2">TB_SE_WUR_2020</strain>
    </source>
</reference>
<dbReference type="Pfam" id="PF07093">
    <property type="entry name" value="SGT1"/>
    <property type="match status" value="1"/>
</dbReference>
<gene>
    <name evidence="2" type="ORF">HF086_014537</name>
</gene>
<dbReference type="Proteomes" id="UP000814243">
    <property type="component" value="Unassembled WGS sequence"/>
</dbReference>
<name>A0A922M9H1_SPOEX</name>
<evidence type="ECO:0000256" key="1">
    <source>
        <dbReference type="SAM" id="MobiDB-lite"/>
    </source>
</evidence>
<sequence>MPLEPAHDDTIQCLFFSPKLGSDSLLWDELCLQLNNSIKNLTQDYIWHRDEFIVYVKDNDGDFLLIESANFLQSWANPESTENRVFIHEHHIHIIQPEVYTLENKLELKEALKIISETPQLTRSSKEIQQAVLNRIGNYPEKLYEHIHKAVVELPSDLATLLTMKPTLVAPIVDAYCNHDIIDAKYFKEIDYKDCVTVEIKFTKFLYAMLLHSKLSNHAKQYIQTDNDKKKVLGLKLTLGLQIIMSRATDNIFLSKEYNIFLNNLKQNGYFKNNIEGSKEYNNLIEKAQQYFSTVESSVSSNVSQKISNLLASDNFPVVKNSVINTPAEHVNCGDNEDWLNVQPEQLNELLQNRYGNKLKLENDDILTSQRITKELSSFLNKTSDYEGIEPTRNEDSEQEIVFESDKFISCIEKMLNLLSTGEKGGSESEDSEDDFDITYNNENDNNDEDDDDDCDIELRTKLENGTSENLKEDTTVLKNIIQSMKEEKASTGPSSNLLNVLGVSKRELLDSDDE</sequence>
<evidence type="ECO:0000313" key="2">
    <source>
        <dbReference type="EMBL" id="KAH9632453.1"/>
    </source>
</evidence>